<dbReference type="RefSeq" id="WP_131611014.1">
    <property type="nucleotide sequence ID" value="NZ_SJSM01000017.1"/>
</dbReference>
<name>A0A4R0MTB3_9SPHI</name>
<dbReference type="OrthoDB" id="9808814at2"/>
<dbReference type="PIRSF" id="PIRSF000126">
    <property type="entry name" value="11-beta-HSD1"/>
    <property type="match status" value="1"/>
</dbReference>
<evidence type="ECO:0000256" key="3">
    <source>
        <dbReference type="RuleBase" id="RU000363"/>
    </source>
</evidence>
<dbReference type="Proteomes" id="UP000291117">
    <property type="component" value="Unassembled WGS sequence"/>
</dbReference>
<keyword evidence="5" id="KW-1185">Reference proteome</keyword>
<dbReference type="AlphaFoldDB" id="A0A4R0MTB3"/>
<dbReference type="InterPro" id="IPR020904">
    <property type="entry name" value="Sc_DH/Rdtase_CS"/>
</dbReference>
<comment type="caution">
    <text evidence="4">The sequence shown here is derived from an EMBL/GenBank/DDBJ whole genome shotgun (WGS) entry which is preliminary data.</text>
</comment>
<dbReference type="Gene3D" id="3.40.50.720">
    <property type="entry name" value="NAD(P)-binding Rossmann-like Domain"/>
    <property type="match status" value="1"/>
</dbReference>
<dbReference type="PANTHER" id="PTHR44196">
    <property type="entry name" value="DEHYDROGENASE/REDUCTASE SDR FAMILY MEMBER 7B"/>
    <property type="match status" value="1"/>
</dbReference>
<dbReference type="InterPro" id="IPR002347">
    <property type="entry name" value="SDR_fam"/>
</dbReference>
<keyword evidence="2" id="KW-0560">Oxidoreductase</keyword>
<dbReference type="PRINTS" id="PR00080">
    <property type="entry name" value="SDRFAMILY"/>
</dbReference>
<reference evidence="4 5" key="1">
    <citation type="submission" date="2019-02" db="EMBL/GenBank/DDBJ databases">
        <title>Pedobacter sp. RP-3-8 sp. nov., isolated from Arctic soil.</title>
        <authorList>
            <person name="Dahal R.H."/>
        </authorList>
    </citation>
    <scope>NUCLEOTIDE SEQUENCE [LARGE SCALE GENOMIC DNA]</scope>
    <source>
        <strain evidence="4 5">RP-3-8</strain>
    </source>
</reference>
<comment type="similarity">
    <text evidence="1 3">Belongs to the short-chain dehydrogenases/reductases (SDR) family.</text>
</comment>
<evidence type="ECO:0000313" key="4">
    <source>
        <dbReference type="EMBL" id="TCC89947.1"/>
    </source>
</evidence>
<dbReference type="EMBL" id="SJSM01000017">
    <property type="protein sequence ID" value="TCC89947.1"/>
    <property type="molecule type" value="Genomic_DNA"/>
</dbReference>
<protein>
    <submittedName>
        <fullName evidence="4">SDR family oxidoreductase</fullName>
    </submittedName>
</protein>
<organism evidence="4 5">
    <name type="scientific">Pedobacter hiemivivus</name>
    <dbReference type="NCBI Taxonomy" id="2530454"/>
    <lineage>
        <taxon>Bacteria</taxon>
        <taxon>Pseudomonadati</taxon>
        <taxon>Bacteroidota</taxon>
        <taxon>Sphingobacteriia</taxon>
        <taxon>Sphingobacteriales</taxon>
        <taxon>Sphingobacteriaceae</taxon>
        <taxon>Pedobacter</taxon>
    </lineage>
</organism>
<dbReference type="GO" id="GO:0016491">
    <property type="term" value="F:oxidoreductase activity"/>
    <property type="evidence" value="ECO:0007669"/>
    <property type="project" value="UniProtKB-KW"/>
</dbReference>
<dbReference type="GO" id="GO:0016020">
    <property type="term" value="C:membrane"/>
    <property type="evidence" value="ECO:0007669"/>
    <property type="project" value="TreeGrafter"/>
</dbReference>
<dbReference type="Pfam" id="PF00106">
    <property type="entry name" value="adh_short"/>
    <property type="match status" value="1"/>
</dbReference>
<dbReference type="SUPFAM" id="SSF51735">
    <property type="entry name" value="NAD(P)-binding Rossmann-fold domains"/>
    <property type="match status" value="1"/>
</dbReference>
<evidence type="ECO:0000256" key="1">
    <source>
        <dbReference type="ARBA" id="ARBA00006484"/>
    </source>
</evidence>
<sequence length="259" mass="28210">MKNEFALITGASKGIGKSMAITLAKAGYHLLLVARSEAELQQLAIQIQNDYNNQVFYLPTDLSADTGPLQVAEWAQQHTDKLSILINNAGYGLWGDFEKLELSAQMNMLALNINAVLSLTHHLLPLLKQQKQSYILNLSSTAAYQAVPTLALYAASKSFILSYSRALRYELKNTTVSVSCLCPGPTDTGFAHRAGLDAMADLAEKFNMSPESVASAGIKGMFNKKAEIIPGFLNKLSAFGAQHLNKALIERITAGLYKR</sequence>
<dbReference type="PROSITE" id="PS00061">
    <property type="entry name" value="ADH_SHORT"/>
    <property type="match status" value="1"/>
</dbReference>
<dbReference type="InterPro" id="IPR036291">
    <property type="entry name" value="NAD(P)-bd_dom_sf"/>
</dbReference>
<gene>
    <name evidence="4" type="ORF">EZ444_20465</name>
</gene>
<dbReference type="PANTHER" id="PTHR44196:SF2">
    <property type="entry name" value="SHORT-CHAIN DEHYDROGENASE-RELATED"/>
    <property type="match status" value="1"/>
</dbReference>
<dbReference type="PRINTS" id="PR00081">
    <property type="entry name" value="GDHRDH"/>
</dbReference>
<proteinExistence type="inferred from homology"/>
<evidence type="ECO:0000256" key="2">
    <source>
        <dbReference type="ARBA" id="ARBA00023002"/>
    </source>
</evidence>
<evidence type="ECO:0000313" key="5">
    <source>
        <dbReference type="Proteomes" id="UP000291117"/>
    </source>
</evidence>
<accession>A0A4R0MTB3</accession>